<dbReference type="RefSeq" id="WP_184334108.1">
    <property type="nucleotide sequence ID" value="NZ_JACHHZ010000004.1"/>
</dbReference>
<dbReference type="Pfam" id="PF04230">
    <property type="entry name" value="PS_pyruv_trans"/>
    <property type="match status" value="1"/>
</dbReference>
<dbReference type="GO" id="GO:0009103">
    <property type="term" value="P:lipopolysaccharide biosynthetic process"/>
    <property type="evidence" value="ECO:0007669"/>
    <property type="project" value="TreeGrafter"/>
</dbReference>
<evidence type="ECO:0000313" key="6">
    <source>
        <dbReference type="Proteomes" id="UP000588068"/>
    </source>
</evidence>
<evidence type="ECO:0000313" key="5">
    <source>
        <dbReference type="EMBL" id="MBB6094705.1"/>
    </source>
</evidence>
<dbReference type="InterPro" id="IPR001296">
    <property type="entry name" value="Glyco_trans_1"/>
</dbReference>
<evidence type="ECO:0000259" key="3">
    <source>
        <dbReference type="Pfam" id="PF00534"/>
    </source>
</evidence>
<dbReference type="PANTHER" id="PTHR46401:SF2">
    <property type="entry name" value="GLYCOSYLTRANSFERASE WBBK-RELATED"/>
    <property type="match status" value="1"/>
</dbReference>
<dbReference type="Gene3D" id="3.40.50.2000">
    <property type="entry name" value="Glycogen Phosphorylase B"/>
    <property type="match status" value="2"/>
</dbReference>
<dbReference type="AlphaFoldDB" id="A0A841HS44"/>
<feature type="domain" description="Glycosyl transferase family 1" evidence="3">
    <location>
        <begin position="458"/>
        <end position="550"/>
    </location>
</feature>
<dbReference type="SUPFAM" id="SSF53756">
    <property type="entry name" value="UDP-Glycosyltransferase/glycogen phosphorylase"/>
    <property type="match status" value="1"/>
</dbReference>
<name>A0A841HS44_9GAMM</name>
<keyword evidence="6" id="KW-1185">Reference proteome</keyword>
<proteinExistence type="predicted"/>
<feature type="domain" description="Polysaccharide pyruvyl transferase" evidence="4">
    <location>
        <begin position="81"/>
        <end position="186"/>
    </location>
</feature>
<dbReference type="EMBL" id="JACHHZ010000004">
    <property type="protein sequence ID" value="MBB6094705.1"/>
    <property type="molecule type" value="Genomic_DNA"/>
</dbReference>
<evidence type="ECO:0000259" key="4">
    <source>
        <dbReference type="Pfam" id="PF04230"/>
    </source>
</evidence>
<dbReference type="GO" id="GO:0016757">
    <property type="term" value="F:glycosyltransferase activity"/>
    <property type="evidence" value="ECO:0007669"/>
    <property type="project" value="InterPro"/>
</dbReference>
<sequence>MKVFYHQAEGGNVGDDLNAVLWRRLLPDLERLDSAQWLVGIGTILDERLNKLEGRRVVMGSGLRPGRRLPQFTGDLRFAAVRGTLTADRIGLSDEVALGDPGFLVGRIYKPSAYPTSDRVALIPHVYSERWSRISDVARDAGFEVISPTLPWEQFLGQLAACSRVYCESLHAAIFAEALRIPWARVRISSHYYEGEGVADFKWRDAFSIVGASTESAITQTLIPVRRSWMRPAQAIAERRLVRALRQQRDDAIFRLADASRLEERLEKLQARVRDLRDVQQVTRWPPMPAVSQPQEPSPAVLIFPKDNGNPFVSRFSDALERTGAAVDDFSYGRAMAGRYDVLHLHWPDSHLTSKSFAGSLFKHARLAALITLLRRRGTRIVWMMHNLKPHDRNHWFSARLFPMWFPKACTHVIALTTNGLQAAKSLYPAIGKKQATIIPHGHYRGAYGEPPSRVAARTQLGLSQGRFTYLFFGNVRRYKNVPGLIEAFRGINDDDVQLVIAGQPGHGIDTEALSQMCAADPRIHLRLEFIPDEAVPTYFGAADAVVLPFDSILNSGSVLLALSFNRVALAPRLGALPEIESKVGSQWLRLYEGSLTTAMLQELRTANPPEHAEADLTAFDWNSIADRTLELYRRDVGEITPGAASTLDAGQLGASEDAEYERPENEYSKT</sequence>
<keyword evidence="1 5" id="KW-0808">Transferase</keyword>
<dbReference type="Proteomes" id="UP000588068">
    <property type="component" value="Unassembled WGS sequence"/>
</dbReference>
<accession>A0A841HS44</accession>
<evidence type="ECO:0000256" key="1">
    <source>
        <dbReference type="ARBA" id="ARBA00022679"/>
    </source>
</evidence>
<gene>
    <name evidence="5" type="ORF">HNQ60_003592</name>
</gene>
<dbReference type="Pfam" id="PF00534">
    <property type="entry name" value="Glycos_transf_1"/>
    <property type="match status" value="1"/>
</dbReference>
<feature type="region of interest" description="Disordered" evidence="2">
    <location>
        <begin position="644"/>
        <end position="671"/>
    </location>
</feature>
<evidence type="ECO:0000256" key="2">
    <source>
        <dbReference type="SAM" id="MobiDB-lite"/>
    </source>
</evidence>
<dbReference type="InterPro" id="IPR007345">
    <property type="entry name" value="Polysacch_pyruvyl_Trfase"/>
</dbReference>
<comment type="caution">
    <text evidence="5">The sequence shown here is derived from an EMBL/GenBank/DDBJ whole genome shotgun (WGS) entry which is preliminary data.</text>
</comment>
<organism evidence="5 6">
    <name type="scientific">Povalibacter uvarum</name>
    <dbReference type="NCBI Taxonomy" id="732238"/>
    <lineage>
        <taxon>Bacteria</taxon>
        <taxon>Pseudomonadati</taxon>
        <taxon>Pseudomonadota</taxon>
        <taxon>Gammaproteobacteria</taxon>
        <taxon>Steroidobacterales</taxon>
        <taxon>Steroidobacteraceae</taxon>
        <taxon>Povalibacter</taxon>
    </lineage>
</organism>
<protein>
    <submittedName>
        <fullName evidence="5">Glycosyltransferase involved in cell wall biosynthesis</fullName>
    </submittedName>
</protein>
<reference evidence="5 6" key="1">
    <citation type="submission" date="2020-08" db="EMBL/GenBank/DDBJ databases">
        <title>Genomic Encyclopedia of Type Strains, Phase IV (KMG-IV): sequencing the most valuable type-strain genomes for metagenomic binning, comparative biology and taxonomic classification.</title>
        <authorList>
            <person name="Goeker M."/>
        </authorList>
    </citation>
    <scope>NUCLEOTIDE SEQUENCE [LARGE SCALE GENOMIC DNA]</scope>
    <source>
        <strain evidence="5 6">DSM 26723</strain>
    </source>
</reference>
<dbReference type="PANTHER" id="PTHR46401">
    <property type="entry name" value="GLYCOSYLTRANSFERASE WBBK-RELATED"/>
    <property type="match status" value="1"/>
</dbReference>
<feature type="compositionally biased region" description="Basic and acidic residues" evidence="2">
    <location>
        <begin position="661"/>
        <end position="671"/>
    </location>
</feature>